<evidence type="ECO:0000313" key="2">
    <source>
        <dbReference type="EMBL" id="KAI9264284.1"/>
    </source>
</evidence>
<reference evidence="2" key="2">
    <citation type="submission" date="2023-02" db="EMBL/GenBank/DDBJ databases">
        <authorList>
            <consortium name="DOE Joint Genome Institute"/>
            <person name="Mondo S.J."/>
            <person name="Chang Y."/>
            <person name="Wang Y."/>
            <person name="Ahrendt S."/>
            <person name="Andreopoulos W."/>
            <person name="Barry K."/>
            <person name="Beard J."/>
            <person name="Benny G.L."/>
            <person name="Blankenship S."/>
            <person name="Bonito G."/>
            <person name="Cuomo C."/>
            <person name="Desiro A."/>
            <person name="Gervers K.A."/>
            <person name="Hundley H."/>
            <person name="Kuo A."/>
            <person name="LaButti K."/>
            <person name="Lang B.F."/>
            <person name="Lipzen A."/>
            <person name="O'Donnell K."/>
            <person name="Pangilinan J."/>
            <person name="Reynolds N."/>
            <person name="Sandor L."/>
            <person name="Smith M.W."/>
            <person name="Tsang A."/>
            <person name="Grigoriev I.V."/>
            <person name="Stajich J.E."/>
            <person name="Spatafora J.W."/>
        </authorList>
    </citation>
    <scope>NUCLEOTIDE SEQUENCE</scope>
    <source>
        <strain evidence="2">RSA 2281</strain>
    </source>
</reference>
<sequence>MQITSTYATNEKPFDNGGLTIQIGDFPPSPGDITKGDSQHDYHLCVLVQLTGASKIHRIKLAKNETYYTIFVKEESLDRISKELQRLSRSWRQKRKTYDAKEMDNPFEEQ</sequence>
<evidence type="ECO:0000256" key="1">
    <source>
        <dbReference type="SAM" id="MobiDB-lite"/>
    </source>
</evidence>
<keyword evidence="3" id="KW-1185">Reference proteome</keyword>
<gene>
    <name evidence="2" type="ORF">BDA99DRAFT_559565</name>
</gene>
<dbReference type="Proteomes" id="UP001209540">
    <property type="component" value="Unassembled WGS sequence"/>
</dbReference>
<dbReference type="EMBL" id="JAIXMP010000012">
    <property type="protein sequence ID" value="KAI9264284.1"/>
    <property type="molecule type" value="Genomic_DNA"/>
</dbReference>
<proteinExistence type="predicted"/>
<protein>
    <submittedName>
        <fullName evidence="2">Uncharacterized protein</fullName>
    </submittedName>
</protein>
<accession>A0AAD5KEU5</accession>
<feature type="region of interest" description="Disordered" evidence="1">
    <location>
        <begin position="1"/>
        <end position="37"/>
    </location>
</feature>
<comment type="caution">
    <text evidence="2">The sequence shown here is derived from an EMBL/GenBank/DDBJ whole genome shotgun (WGS) entry which is preliminary data.</text>
</comment>
<reference evidence="2" key="1">
    <citation type="journal article" date="2022" name="IScience">
        <title>Evolution of zygomycete secretomes and the origins of terrestrial fungal ecologies.</title>
        <authorList>
            <person name="Chang Y."/>
            <person name="Wang Y."/>
            <person name="Mondo S."/>
            <person name="Ahrendt S."/>
            <person name="Andreopoulos W."/>
            <person name="Barry K."/>
            <person name="Beard J."/>
            <person name="Benny G.L."/>
            <person name="Blankenship S."/>
            <person name="Bonito G."/>
            <person name="Cuomo C."/>
            <person name="Desiro A."/>
            <person name="Gervers K.A."/>
            <person name="Hundley H."/>
            <person name="Kuo A."/>
            <person name="LaButti K."/>
            <person name="Lang B.F."/>
            <person name="Lipzen A."/>
            <person name="O'Donnell K."/>
            <person name="Pangilinan J."/>
            <person name="Reynolds N."/>
            <person name="Sandor L."/>
            <person name="Smith M.E."/>
            <person name="Tsang A."/>
            <person name="Grigoriev I.V."/>
            <person name="Stajich J.E."/>
            <person name="Spatafora J.W."/>
        </authorList>
    </citation>
    <scope>NUCLEOTIDE SEQUENCE</scope>
    <source>
        <strain evidence="2">RSA 2281</strain>
    </source>
</reference>
<evidence type="ECO:0000313" key="3">
    <source>
        <dbReference type="Proteomes" id="UP001209540"/>
    </source>
</evidence>
<dbReference type="AlphaFoldDB" id="A0AAD5KEU5"/>
<organism evidence="2 3">
    <name type="scientific">Phascolomyces articulosus</name>
    <dbReference type="NCBI Taxonomy" id="60185"/>
    <lineage>
        <taxon>Eukaryota</taxon>
        <taxon>Fungi</taxon>
        <taxon>Fungi incertae sedis</taxon>
        <taxon>Mucoromycota</taxon>
        <taxon>Mucoromycotina</taxon>
        <taxon>Mucoromycetes</taxon>
        <taxon>Mucorales</taxon>
        <taxon>Lichtheimiaceae</taxon>
        <taxon>Phascolomyces</taxon>
    </lineage>
</organism>
<name>A0AAD5KEU5_9FUNG</name>